<dbReference type="InterPro" id="IPR027417">
    <property type="entry name" value="P-loop_NTPase"/>
</dbReference>
<dbReference type="GO" id="GO:0046403">
    <property type="term" value="F:polynucleotide 3'-phosphatase activity"/>
    <property type="evidence" value="ECO:0007669"/>
    <property type="project" value="TreeGrafter"/>
</dbReference>
<dbReference type="SUPFAM" id="SSF56784">
    <property type="entry name" value="HAD-like"/>
    <property type="match status" value="1"/>
</dbReference>
<dbReference type="EMBL" id="CZPT02002020">
    <property type="protein sequence ID" value="SCU73233.1"/>
    <property type="molecule type" value="Genomic_DNA"/>
</dbReference>
<evidence type="ECO:0000313" key="2">
    <source>
        <dbReference type="Proteomes" id="UP000195570"/>
    </source>
</evidence>
<dbReference type="PANTHER" id="PTHR12083">
    <property type="entry name" value="BIFUNCTIONAL POLYNUCLEOTIDE PHOSPHATASE/KINASE"/>
    <property type="match status" value="1"/>
</dbReference>
<dbReference type="InterPro" id="IPR006551">
    <property type="entry name" value="Polynucleotide_phosphatase"/>
</dbReference>
<dbReference type="Gene3D" id="3.40.50.300">
    <property type="entry name" value="P-loop containing nucleotide triphosphate hydrolases"/>
    <property type="match status" value="1"/>
</dbReference>
<keyword evidence="1" id="KW-0808">Transferase</keyword>
<accession>A0A1G4ILC5</accession>
<dbReference type="GO" id="GO:0006281">
    <property type="term" value="P:DNA repair"/>
    <property type="evidence" value="ECO:0007669"/>
    <property type="project" value="TreeGrafter"/>
</dbReference>
<dbReference type="GO" id="GO:0003690">
    <property type="term" value="F:double-stranded DNA binding"/>
    <property type="evidence" value="ECO:0007669"/>
    <property type="project" value="TreeGrafter"/>
</dbReference>
<dbReference type="AlphaFoldDB" id="A0A1G4ILC5"/>
<dbReference type="Pfam" id="PF08645">
    <property type="entry name" value="PNK3P"/>
    <property type="match status" value="1"/>
</dbReference>
<reference evidence="1" key="1">
    <citation type="submission" date="2016-09" db="EMBL/GenBank/DDBJ databases">
        <authorList>
            <person name="Hebert L."/>
            <person name="Moumen B."/>
        </authorList>
    </citation>
    <scope>NUCLEOTIDE SEQUENCE [LARGE SCALE GENOMIC DNA]</scope>
    <source>
        <strain evidence="1">OVI</strain>
    </source>
</reference>
<dbReference type="Proteomes" id="UP000195570">
    <property type="component" value="Unassembled WGS sequence"/>
</dbReference>
<keyword evidence="1" id="KW-0418">Kinase</keyword>
<organism evidence="1 2">
    <name type="scientific">Trypanosoma equiperdum</name>
    <dbReference type="NCBI Taxonomy" id="5694"/>
    <lineage>
        <taxon>Eukaryota</taxon>
        <taxon>Discoba</taxon>
        <taxon>Euglenozoa</taxon>
        <taxon>Kinetoplastea</taxon>
        <taxon>Metakinetoplastina</taxon>
        <taxon>Trypanosomatida</taxon>
        <taxon>Trypanosomatidae</taxon>
        <taxon>Trypanosoma</taxon>
    </lineage>
</organism>
<evidence type="ECO:0000313" key="1">
    <source>
        <dbReference type="EMBL" id="SCU73233.1"/>
    </source>
</evidence>
<dbReference type="RefSeq" id="XP_067083627.1">
    <property type="nucleotide sequence ID" value="XM_067227526.1"/>
</dbReference>
<dbReference type="InterPro" id="IPR036412">
    <property type="entry name" value="HAD-like_sf"/>
</dbReference>
<gene>
    <name evidence="1" type="ORF">TEOVI_000542700</name>
</gene>
<dbReference type="VEuPathDB" id="TriTrypDB:TEOVI_000542700"/>
<name>A0A1G4ILC5_TRYEQ</name>
<comment type="caution">
    <text evidence="1">The sequence shown here is derived from an EMBL/GenBank/DDBJ whole genome shotgun (WGS) entry which is preliminary data.</text>
</comment>
<protein>
    <submittedName>
        <fullName evidence="1">Polynucleotide kinase 3'-phosphatase, putative</fullName>
    </submittedName>
</protein>
<dbReference type="GO" id="GO:0046404">
    <property type="term" value="F:ATP-dependent polydeoxyribonucleotide 5'-hydroxyl-kinase activity"/>
    <property type="evidence" value="ECO:0007669"/>
    <property type="project" value="TreeGrafter"/>
</dbReference>
<dbReference type="Gene3D" id="3.40.50.1000">
    <property type="entry name" value="HAD superfamily/HAD-like"/>
    <property type="match status" value="1"/>
</dbReference>
<dbReference type="PANTHER" id="PTHR12083:SF9">
    <property type="entry name" value="BIFUNCTIONAL POLYNUCLEOTIDE PHOSPHATASE_KINASE"/>
    <property type="match status" value="1"/>
</dbReference>
<dbReference type="InterPro" id="IPR013954">
    <property type="entry name" value="PNK3P"/>
</dbReference>
<sequence>MKRARSPSPKGLSLATIADWKLLHNSVLALLPSAEQLKRSITSLPGENLCLKVAAFDLDDTLIMPKTGAVFPRDDPTDWKWLTPLVPTHLRVLHDGGFMVVIFSNQAGIGGKQWNEKKADVVKQKVVRLSKGLNIPLTAFLSTKDDIWRKPNVGMWTMLQEHASDILKEKVVIGSDTCGYAFYVGDAAGRKITTLAGRKKDFSCSDRKFAYNIGIPFFTPEEFYSCPEDKLLEERKKGSDDTPSVDGKVVSHRLLNVAQASCTVDWGGVGPTELSKLPKSYSGLTIHRILANGTKDIIEVSSPAAFHRASQEMIVFVGYPGCGKTTFFERFFEPHGYAHVNRDKLQTREKCLAEARRWWKAGKSVVIDNTNPSHEDCRVFVEVVKQDGSGRSPLPVRLFLFRISKEMSMHMSNVRARLGVAPKISRVAYNVYQSKFDSWTADSVRSMGIEELVEIPPVASFDGLPKDSKREFFLLS</sequence>
<dbReference type="GeneID" id="92379367"/>
<dbReference type="InterPro" id="IPR006549">
    <property type="entry name" value="HAD-SF_hydro_IIIA"/>
</dbReference>
<dbReference type="NCBIfam" id="TIGR01662">
    <property type="entry name" value="HAD-SF-IIIA"/>
    <property type="match status" value="1"/>
</dbReference>
<dbReference type="SUPFAM" id="SSF52540">
    <property type="entry name" value="P-loop containing nucleoside triphosphate hydrolases"/>
    <property type="match status" value="1"/>
</dbReference>
<dbReference type="InterPro" id="IPR023214">
    <property type="entry name" value="HAD_sf"/>
</dbReference>
<dbReference type="NCBIfam" id="TIGR01664">
    <property type="entry name" value="DNA-3'-Pase"/>
    <property type="match status" value="1"/>
</dbReference>
<proteinExistence type="predicted"/>
<keyword evidence="2" id="KW-1185">Reference proteome</keyword>